<sequence length="44" mass="5070">MPSVEVFFSTYAVGRSTIREAFSMLKAMDWLKRATMKFLSQCCT</sequence>
<comment type="caution">
    <text evidence="1">The sequence shown here is derived from an EMBL/GenBank/DDBJ whole genome shotgun (WGS) entry which is preliminary data.</text>
</comment>
<accession>A0ABT4H1M9</accession>
<reference evidence="1 2" key="1">
    <citation type="submission" date="2022-05" db="EMBL/GenBank/DDBJ databases">
        <title>Genome Sequencing of Bee-Associated Microbes.</title>
        <authorList>
            <person name="Dunlap C."/>
        </authorList>
    </citation>
    <scope>NUCLEOTIDE SEQUENCE [LARGE SCALE GENOMIC DNA]</scope>
    <source>
        <strain evidence="1 2">NRRL B-04010</strain>
    </source>
</reference>
<name>A0ABT4H1M9_PAEAL</name>
<keyword evidence="2" id="KW-1185">Reference proteome</keyword>
<dbReference type="EMBL" id="JAMDNP010000041">
    <property type="protein sequence ID" value="MCY9762688.1"/>
    <property type="molecule type" value="Genomic_DNA"/>
</dbReference>
<dbReference type="Proteomes" id="UP001527181">
    <property type="component" value="Unassembled WGS sequence"/>
</dbReference>
<organism evidence="1 2">
    <name type="scientific">Paenibacillus alvei</name>
    <name type="common">Bacillus alvei</name>
    <dbReference type="NCBI Taxonomy" id="44250"/>
    <lineage>
        <taxon>Bacteria</taxon>
        <taxon>Bacillati</taxon>
        <taxon>Bacillota</taxon>
        <taxon>Bacilli</taxon>
        <taxon>Bacillales</taxon>
        <taxon>Paenibacillaceae</taxon>
        <taxon>Paenibacillus</taxon>
    </lineage>
</organism>
<evidence type="ECO:0000313" key="2">
    <source>
        <dbReference type="Proteomes" id="UP001527181"/>
    </source>
</evidence>
<proteinExistence type="predicted"/>
<gene>
    <name evidence="1" type="ORF">M5X12_19320</name>
</gene>
<evidence type="ECO:0000313" key="1">
    <source>
        <dbReference type="EMBL" id="MCY9762688.1"/>
    </source>
</evidence>
<protein>
    <submittedName>
        <fullName evidence="1">GntR family transcriptional regulator</fullName>
    </submittedName>
</protein>